<dbReference type="Proteomes" id="UP001440612">
    <property type="component" value="Chromosome"/>
</dbReference>
<protein>
    <recommendedName>
        <fullName evidence="3">Sulfotransferase family protein</fullName>
    </recommendedName>
</protein>
<dbReference type="RefSeq" id="WP_341366467.1">
    <property type="nucleotide sequence ID" value="NZ_CP150951.2"/>
</dbReference>
<gene>
    <name evidence="1" type="ORF">AABB29_16020</name>
</gene>
<sequence length="294" mass="33054">MQIAFHIGANCTDEDRLLKSILKNADPLLKQGIAVPGPSRYRSLIRETIQGLGQADPAPDARDILLDAIVDNDELRRVVLSNDNFICIPKRIFDHGVFYPQAEHKVRGLRRLFPQDEITLYLSIRNPVTFLQETYKRTQTGDFQTYLGLLQPEDLRWSDMIKRIKSGAPDVPLVVWCNEDSPLLWDQLIRSVSGISPDQGIAGGFDLLSHVLTADGLKLLKARLAEAPPQKDVDRHEMIADIWEKHAITDAVEDEIDLLELPSDVVDRMTQTYEEDLNVIAALPGVQLMLPFGA</sequence>
<reference evidence="2" key="1">
    <citation type="submission" date="2024-04" db="EMBL/GenBank/DDBJ databases">
        <title>Phylogenomic analyses of a clade within the roseobacter group suggest taxonomic reassignments of species of the genera Aestuariivita, Citreicella, Loktanella, Nautella, Pelagibaca, Ruegeria, Thalassobius, Thiobacimonas and Tropicibacter, and the proposal o.</title>
        <authorList>
            <person name="Jeon C.O."/>
        </authorList>
    </citation>
    <scope>NUCLEOTIDE SEQUENCE [LARGE SCALE GENOMIC DNA]</scope>
    <source>
        <strain evidence="2">BS5-3</strain>
    </source>
</reference>
<dbReference type="EMBL" id="CP150951">
    <property type="protein sequence ID" value="WZC48351.1"/>
    <property type="molecule type" value="Genomic_DNA"/>
</dbReference>
<evidence type="ECO:0000313" key="2">
    <source>
        <dbReference type="Proteomes" id="UP001440612"/>
    </source>
</evidence>
<accession>A0ABZ2V5A1</accession>
<organism evidence="1 2">
    <name type="scientific">Yoonia phaeophyticola</name>
    <dbReference type="NCBI Taxonomy" id="3137369"/>
    <lineage>
        <taxon>Bacteria</taxon>
        <taxon>Pseudomonadati</taxon>
        <taxon>Pseudomonadota</taxon>
        <taxon>Alphaproteobacteria</taxon>
        <taxon>Rhodobacterales</taxon>
        <taxon>Paracoccaceae</taxon>
        <taxon>Yoonia</taxon>
    </lineage>
</organism>
<keyword evidence="2" id="KW-1185">Reference proteome</keyword>
<proteinExistence type="predicted"/>
<name>A0ABZ2V5A1_9RHOB</name>
<evidence type="ECO:0000313" key="1">
    <source>
        <dbReference type="EMBL" id="WZC48351.1"/>
    </source>
</evidence>
<evidence type="ECO:0008006" key="3">
    <source>
        <dbReference type="Google" id="ProtNLM"/>
    </source>
</evidence>